<dbReference type="SUPFAM" id="SSF55486">
    <property type="entry name" value="Metalloproteases ('zincins'), catalytic domain"/>
    <property type="match status" value="1"/>
</dbReference>
<evidence type="ECO:0000313" key="6">
    <source>
        <dbReference type="EMBL" id="RYC69108.1"/>
    </source>
</evidence>
<organism evidence="6 7">
    <name type="scientific">Spirosoma sordidisoli</name>
    <dbReference type="NCBI Taxonomy" id="2502893"/>
    <lineage>
        <taxon>Bacteria</taxon>
        <taxon>Pseudomonadati</taxon>
        <taxon>Bacteroidota</taxon>
        <taxon>Cytophagia</taxon>
        <taxon>Cytophagales</taxon>
        <taxon>Cytophagaceae</taxon>
        <taxon>Spirosoma</taxon>
    </lineage>
</organism>
<keyword evidence="4" id="KW-0732">Signal</keyword>
<dbReference type="AlphaFoldDB" id="A0A4V1RW57"/>
<feature type="active site" description="Proton donor" evidence="1">
    <location>
        <position position="463"/>
    </location>
</feature>
<feature type="region of interest" description="Disordered" evidence="3">
    <location>
        <begin position="548"/>
        <end position="568"/>
    </location>
</feature>
<evidence type="ECO:0000256" key="1">
    <source>
        <dbReference type="PIRSR" id="PIRSR634015-1"/>
    </source>
</evidence>
<keyword evidence="7" id="KW-1185">Reference proteome</keyword>
<feature type="binding site" evidence="2">
    <location>
        <position position="396"/>
    </location>
    <ligand>
        <name>Zn(2+)</name>
        <dbReference type="ChEBI" id="CHEBI:29105"/>
        <note>catalytic</note>
    </ligand>
</feature>
<feature type="active site" description="Proton acceptor" evidence="1">
    <location>
        <position position="374"/>
    </location>
</feature>
<dbReference type="Gene3D" id="1.10.390.10">
    <property type="entry name" value="Neutral Protease Domain 2"/>
    <property type="match status" value="1"/>
</dbReference>
<feature type="signal peptide" evidence="4">
    <location>
        <begin position="1"/>
        <end position="19"/>
    </location>
</feature>
<reference evidence="6 7" key="1">
    <citation type="submission" date="2019-01" db="EMBL/GenBank/DDBJ databases">
        <title>Spirosoma flava sp. nov., a propanil-degrading bacterium isolated from herbicide-contaminated soil.</title>
        <authorList>
            <person name="Zhang L."/>
            <person name="Jiang J.-D."/>
        </authorList>
    </citation>
    <scope>NUCLEOTIDE SEQUENCE [LARGE SCALE GENOMIC DNA]</scope>
    <source>
        <strain evidence="6 7">TY50</strain>
    </source>
</reference>
<feature type="binding site" evidence="2">
    <location>
        <position position="373"/>
    </location>
    <ligand>
        <name>Zn(2+)</name>
        <dbReference type="ChEBI" id="CHEBI:29105"/>
        <note>catalytic</note>
    </ligand>
</feature>
<keyword evidence="2" id="KW-0479">Metal-binding</keyword>
<dbReference type="PANTHER" id="PTHR45726:SF3">
    <property type="entry name" value="LEUKOTRIENE A-4 HYDROLASE"/>
    <property type="match status" value="1"/>
</dbReference>
<accession>A0A4V1RW57</accession>
<comment type="caution">
    <text evidence="6">The sequence shown here is derived from an EMBL/GenBank/DDBJ whole genome shotgun (WGS) entry which is preliminary data.</text>
</comment>
<dbReference type="Pfam" id="PF01433">
    <property type="entry name" value="Peptidase_M1"/>
    <property type="match status" value="1"/>
</dbReference>
<dbReference type="GO" id="GO:0008270">
    <property type="term" value="F:zinc ion binding"/>
    <property type="evidence" value="ECO:0007669"/>
    <property type="project" value="InterPro"/>
</dbReference>
<sequence length="659" mass="75059">MIRSSLVLFFLALVLTSYAQPPKPIFPVPLSPRLANYQIDVTLDPARKTLNGRETLSWTNPSSDLIRELRFHLYLNAFRNEKSTFMRESGGQLRGDQMDRNAAVDPYGSIDITSMKVRGGETLAYQFIQPDDEAAGTLNKDDRTVIRVPLSQPVGPGQTIVLDIVFKAKLPKIFARTGFSRDYFLVGQWFPKIGVYEPAGTRYAKTGQWNCHQFHAHSEFYADYGVYDVNITAPKAYWVSATGLYQSEKIHSNGTKTLRYHAEDVVDFAWTASPHFQVIEDTWKRPSGGAVAIELLMQPEHLNQAQRHLDAAKAALSYFDRYLGPYPFPNLTIVDPPLHASGSGGMEYPTFITAGTVWGLPEGIRAPEMVTVHEFGHQYFMQLLASNEFEEAWLDEGFNQYYEGRIMDETYGPRSAQVDLFGFRMGDLESSRSSYVHQENPALGSSFGNTWQLPDGQYGVLTYTKTATWLRTLEGLVGRPVMDEIMRTYFVRWRFRHPNARSFIDIVNEVVPKRLGGKYGPDMNWFFDQVLYGDKVIDYALASIRNSPASSQKGRRRQQRITVQRQGDGQMPVDVRVHLDTGKEVLLFWDGKARQRTFTLYEDADIVWATVDPKQKLYMDLNLNNNSLTLEPASAPAAKFAAKFLFWVQNWMQWLAWLA</sequence>
<gene>
    <name evidence="6" type="ORF">EQG79_17065</name>
</gene>
<comment type="cofactor">
    <cofactor evidence="2">
        <name>Zn(2+)</name>
        <dbReference type="ChEBI" id="CHEBI:29105"/>
    </cofactor>
    <text evidence="2">Binds 1 zinc ion per subunit.</text>
</comment>
<evidence type="ECO:0000256" key="3">
    <source>
        <dbReference type="SAM" id="MobiDB-lite"/>
    </source>
</evidence>
<feature type="binding site" evidence="2">
    <location>
        <position position="377"/>
    </location>
    <ligand>
        <name>Zn(2+)</name>
        <dbReference type="ChEBI" id="CHEBI:29105"/>
        <note>catalytic</note>
    </ligand>
</feature>
<dbReference type="PANTHER" id="PTHR45726">
    <property type="entry name" value="LEUKOTRIENE A-4 HYDROLASE"/>
    <property type="match status" value="1"/>
</dbReference>
<evidence type="ECO:0000313" key="7">
    <source>
        <dbReference type="Proteomes" id="UP000290407"/>
    </source>
</evidence>
<name>A0A4V1RW57_9BACT</name>
<dbReference type="CDD" id="cd09604">
    <property type="entry name" value="M1_APN_like"/>
    <property type="match status" value="1"/>
</dbReference>
<evidence type="ECO:0000256" key="2">
    <source>
        <dbReference type="PIRSR" id="PIRSR634015-3"/>
    </source>
</evidence>
<dbReference type="InterPro" id="IPR014782">
    <property type="entry name" value="Peptidase_M1_dom"/>
</dbReference>
<dbReference type="RefSeq" id="WP_129602780.1">
    <property type="nucleotide sequence ID" value="NZ_SBLB01000004.1"/>
</dbReference>
<keyword evidence="2" id="KW-0862">Zinc</keyword>
<protein>
    <submittedName>
        <fullName evidence="6">M1 family peptidase</fullName>
    </submittedName>
</protein>
<feature type="chain" id="PRO_5020902071" evidence="4">
    <location>
        <begin position="20"/>
        <end position="659"/>
    </location>
</feature>
<proteinExistence type="predicted"/>
<evidence type="ECO:0000259" key="5">
    <source>
        <dbReference type="Pfam" id="PF01433"/>
    </source>
</evidence>
<evidence type="ECO:0000256" key="4">
    <source>
        <dbReference type="SAM" id="SignalP"/>
    </source>
</evidence>
<dbReference type="EMBL" id="SBLB01000004">
    <property type="protein sequence ID" value="RYC69108.1"/>
    <property type="molecule type" value="Genomic_DNA"/>
</dbReference>
<dbReference type="InterPro" id="IPR027268">
    <property type="entry name" value="Peptidase_M4/M1_CTD_sf"/>
</dbReference>
<dbReference type="Proteomes" id="UP000290407">
    <property type="component" value="Unassembled WGS sequence"/>
</dbReference>
<dbReference type="GO" id="GO:0008237">
    <property type="term" value="F:metallopeptidase activity"/>
    <property type="evidence" value="ECO:0007669"/>
    <property type="project" value="InterPro"/>
</dbReference>
<dbReference type="InterPro" id="IPR034015">
    <property type="entry name" value="M1_LTA4H"/>
</dbReference>
<feature type="domain" description="Peptidase M1 membrane alanine aminopeptidase" evidence="5">
    <location>
        <begin position="309"/>
        <end position="512"/>
    </location>
</feature>